<dbReference type="GO" id="GO:0007264">
    <property type="term" value="P:small GTPase-mediated signal transduction"/>
    <property type="evidence" value="ECO:0007669"/>
    <property type="project" value="TreeGrafter"/>
</dbReference>
<feature type="compositionally biased region" description="Polar residues" evidence="1">
    <location>
        <begin position="638"/>
        <end position="652"/>
    </location>
</feature>
<feature type="region of interest" description="Disordered" evidence="1">
    <location>
        <begin position="1"/>
        <end position="26"/>
    </location>
</feature>
<dbReference type="SUPFAM" id="SSF48350">
    <property type="entry name" value="GTPase activation domain, GAP"/>
    <property type="match status" value="1"/>
</dbReference>
<evidence type="ECO:0000313" key="5">
    <source>
        <dbReference type="Proteomes" id="UP000250266"/>
    </source>
</evidence>
<sequence>MRSSIANRLRSSSLSAVPPPQSSADYSTPLARVAASILYRSPILSKDNRPIYILNAAALPDTREADFDSLLPYVLARLPGEEELLKGSEYEVIFFAGGGSDGATSAKKNRPGWGWFIQAYHVLSRAMRKRLQKLYIVHERSWVRILVEMFSTIVSPKFRRKIVHVSTLSNLALHIAIENLLIPPSAYLHDRRLSNEIYAPYASGRRAFAVRQPLPRNSDGTTRLPRILRETTNFVLMEQNIVTEGLFRVPPHSKLKEVLKEAYDRGQKFIIWKDNDTVLPVPEYDNAEGIEEVIGEIDQRDAYGAIMAAGMIKSWYADLRQPIFPQSTYKDVKRLFGDPDDLPSLERLAELISPTSEWSILPLISREIMTRHLLPLLDAIAARQEQNKMSPENLAVCFAPALLCGPDQLEDAKISSIVRRILMVATELWSNELGKACGIDPAAFGADLCLPKDRIDWDDPLESRAYSQPADEVDEFQVTGIILQDNEAPDEQPPPLPPRSSKPQPRDTSEYSPDDSATKRKPAPPLVVPPRYSTIVADGFNDVAESPVSYAAVTDGFAPPRPSPWETPDEKKSGTNSAGDPPTPTIILPKRKALTAEQIGNAESAAAQSQSRTLSDSKMALPGLANMSIADAIKRKPVQTSQEIPEKTNVSGKESGISPLAPEPQLTEGSAPASWARRNSLEPQAAVNGIRRPSWPASANRTPTINSLARPVYPSMTTPAAPPPAKPSTLALPKPRRRAPSPGLLQRMPSFEPPSSSQTSSEKGLPPKLPPRKMNLRKESVDDLRRLYEERAGAAKSLVEAGLQK</sequence>
<dbReference type="EMBL" id="KV745423">
    <property type="protein sequence ID" value="OCK74745.1"/>
    <property type="molecule type" value="Genomic_DNA"/>
</dbReference>
<dbReference type="CDD" id="cd00159">
    <property type="entry name" value="RhoGAP"/>
    <property type="match status" value="1"/>
</dbReference>
<protein>
    <recommendedName>
        <fullName evidence="6">Divergent CRAL/TRIO domain-containing protein</fullName>
    </recommendedName>
</protein>
<dbReference type="PROSITE" id="PS50238">
    <property type="entry name" value="RHOGAP"/>
    <property type="match status" value="1"/>
</dbReference>
<feature type="domain" description="CRAL-TRIO" evidence="2">
    <location>
        <begin position="27"/>
        <end position="183"/>
    </location>
</feature>
<dbReference type="PANTHER" id="PTHR45808">
    <property type="entry name" value="RHO GTPASE-ACTIVATING PROTEIN 68F"/>
    <property type="match status" value="1"/>
</dbReference>
<feature type="compositionally biased region" description="Pro residues" evidence="1">
    <location>
        <begin position="491"/>
        <end position="500"/>
    </location>
</feature>
<dbReference type="GO" id="GO:0005737">
    <property type="term" value="C:cytoplasm"/>
    <property type="evidence" value="ECO:0007669"/>
    <property type="project" value="TreeGrafter"/>
</dbReference>
<evidence type="ECO:0000313" key="4">
    <source>
        <dbReference type="EMBL" id="OCK74745.1"/>
    </source>
</evidence>
<dbReference type="InterPro" id="IPR036865">
    <property type="entry name" value="CRAL-TRIO_dom_sf"/>
</dbReference>
<reference evidence="4 5" key="1">
    <citation type="journal article" date="2016" name="Nat. Commun.">
        <title>Ectomycorrhizal ecology is imprinted in the genome of the dominant symbiotic fungus Cenococcum geophilum.</title>
        <authorList>
            <consortium name="DOE Joint Genome Institute"/>
            <person name="Peter M."/>
            <person name="Kohler A."/>
            <person name="Ohm R.A."/>
            <person name="Kuo A."/>
            <person name="Krutzmann J."/>
            <person name="Morin E."/>
            <person name="Arend M."/>
            <person name="Barry K.W."/>
            <person name="Binder M."/>
            <person name="Choi C."/>
            <person name="Clum A."/>
            <person name="Copeland A."/>
            <person name="Grisel N."/>
            <person name="Haridas S."/>
            <person name="Kipfer T."/>
            <person name="LaButti K."/>
            <person name="Lindquist E."/>
            <person name="Lipzen A."/>
            <person name="Maire R."/>
            <person name="Meier B."/>
            <person name="Mihaltcheva S."/>
            <person name="Molinier V."/>
            <person name="Murat C."/>
            <person name="Poggeler S."/>
            <person name="Quandt C.A."/>
            <person name="Sperisen C."/>
            <person name="Tritt A."/>
            <person name="Tisserant E."/>
            <person name="Crous P.W."/>
            <person name="Henrissat B."/>
            <person name="Nehls U."/>
            <person name="Egli S."/>
            <person name="Spatafora J.W."/>
            <person name="Grigoriev I.V."/>
            <person name="Martin F.M."/>
        </authorList>
    </citation>
    <scope>NUCLEOTIDE SEQUENCE [LARGE SCALE GENOMIC DNA]</scope>
    <source>
        <strain evidence="4 5">CBS 459.81</strain>
    </source>
</reference>
<feature type="region of interest" description="Disordered" evidence="1">
    <location>
        <begin position="486"/>
        <end position="530"/>
    </location>
</feature>
<dbReference type="PROSITE" id="PS50191">
    <property type="entry name" value="CRAL_TRIO"/>
    <property type="match status" value="1"/>
</dbReference>
<dbReference type="InterPro" id="IPR000198">
    <property type="entry name" value="RhoGAP_dom"/>
</dbReference>
<feature type="compositionally biased region" description="Polar residues" evidence="1">
    <location>
        <begin position="697"/>
        <end position="707"/>
    </location>
</feature>
<evidence type="ECO:0000259" key="2">
    <source>
        <dbReference type="PROSITE" id="PS50191"/>
    </source>
</evidence>
<feature type="compositionally biased region" description="Low complexity" evidence="1">
    <location>
        <begin position="749"/>
        <end position="761"/>
    </location>
</feature>
<evidence type="ECO:0008006" key="6">
    <source>
        <dbReference type="Google" id="ProtNLM"/>
    </source>
</evidence>
<feature type="domain" description="Rho-GAP" evidence="3">
    <location>
        <begin position="212"/>
        <end position="429"/>
    </location>
</feature>
<dbReference type="Gene3D" id="1.10.555.10">
    <property type="entry name" value="Rho GTPase activation protein"/>
    <property type="match status" value="1"/>
</dbReference>
<organism evidence="4 5">
    <name type="scientific">Lepidopterella palustris CBS 459.81</name>
    <dbReference type="NCBI Taxonomy" id="1314670"/>
    <lineage>
        <taxon>Eukaryota</taxon>
        <taxon>Fungi</taxon>
        <taxon>Dikarya</taxon>
        <taxon>Ascomycota</taxon>
        <taxon>Pezizomycotina</taxon>
        <taxon>Dothideomycetes</taxon>
        <taxon>Pleosporomycetidae</taxon>
        <taxon>Mytilinidiales</taxon>
        <taxon>Argynnaceae</taxon>
        <taxon>Lepidopterella</taxon>
    </lineage>
</organism>
<dbReference type="OrthoDB" id="410651at2759"/>
<evidence type="ECO:0000259" key="3">
    <source>
        <dbReference type="PROSITE" id="PS50238"/>
    </source>
</evidence>
<dbReference type="SMART" id="SM00324">
    <property type="entry name" value="RhoGAP"/>
    <property type="match status" value="1"/>
</dbReference>
<dbReference type="Gene3D" id="3.40.525.10">
    <property type="entry name" value="CRAL-TRIO lipid binding domain"/>
    <property type="match status" value="1"/>
</dbReference>
<dbReference type="Proteomes" id="UP000250266">
    <property type="component" value="Unassembled WGS sequence"/>
</dbReference>
<accession>A0A8E2E027</accession>
<dbReference type="CDD" id="cd00170">
    <property type="entry name" value="SEC14"/>
    <property type="match status" value="1"/>
</dbReference>
<dbReference type="Pfam" id="PF00620">
    <property type="entry name" value="RhoGAP"/>
    <property type="match status" value="1"/>
</dbReference>
<feature type="compositionally biased region" description="Polar residues" evidence="1">
    <location>
        <begin position="1"/>
        <end position="15"/>
    </location>
</feature>
<dbReference type="Pfam" id="PF13716">
    <property type="entry name" value="CRAL_TRIO_2"/>
    <property type="match status" value="1"/>
</dbReference>
<gene>
    <name evidence="4" type="ORF">K432DRAFT_409610</name>
</gene>
<dbReference type="PANTHER" id="PTHR45808:SF2">
    <property type="entry name" value="RHO GTPASE-ACTIVATING PROTEIN 68F"/>
    <property type="match status" value="1"/>
</dbReference>
<proteinExistence type="predicted"/>
<dbReference type="InterPro" id="IPR008936">
    <property type="entry name" value="Rho_GTPase_activation_prot"/>
</dbReference>
<name>A0A8E2E027_9PEZI</name>
<feature type="region of interest" description="Disordered" evidence="1">
    <location>
        <begin position="632"/>
        <end position="780"/>
    </location>
</feature>
<dbReference type="InterPro" id="IPR001251">
    <property type="entry name" value="CRAL-TRIO_dom"/>
</dbReference>
<feature type="region of interest" description="Disordered" evidence="1">
    <location>
        <begin position="553"/>
        <end position="586"/>
    </location>
</feature>
<dbReference type="AlphaFoldDB" id="A0A8E2E027"/>
<dbReference type="GO" id="GO:0005096">
    <property type="term" value="F:GTPase activator activity"/>
    <property type="evidence" value="ECO:0007669"/>
    <property type="project" value="TreeGrafter"/>
</dbReference>
<keyword evidence="5" id="KW-1185">Reference proteome</keyword>
<evidence type="ECO:0000256" key="1">
    <source>
        <dbReference type="SAM" id="MobiDB-lite"/>
    </source>
</evidence>
<dbReference type="SUPFAM" id="SSF52087">
    <property type="entry name" value="CRAL/TRIO domain"/>
    <property type="match status" value="1"/>
</dbReference>